<dbReference type="EMBL" id="JANJQO010001730">
    <property type="protein sequence ID" value="KAJ2969499.1"/>
    <property type="molecule type" value="Genomic_DNA"/>
</dbReference>
<proteinExistence type="predicted"/>
<reference evidence="1" key="1">
    <citation type="submission" date="2022-08" db="EMBL/GenBank/DDBJ databases">
        <title>Genome Sequence of Lecanicillium fungicola.</title>
        <authorList>
            <person name="Buettner E."/>
        </authorList>
    </citation>
    <scope>NUCLEOTIDE SEQUENCE</scope>
    <source>
        <strain evidence="1">Babe33</strain>
    </source>
</reference>
<name>A0ACC1MS49_9HYPO</name>
<protein>
    <submittedName>
        <fullName evidence="1">Uncharacterized protein</fullName>
    </submittedName>
</protein>
<keyword evidence="2" id="KW-1185">Reference proteome</keyword>
<comment type="caution">
    <text evidence="1">The sequence shown here is derived from an EMBL/GenBank/DDBJ whole genome shotgun (WGS) entry which is preliminary data.</text>
</comment>
<organism evidence="1 2">
    <name type="scientific">Zarea fungicola</name>
    <dbReference type="NCBI Taxonomy" id="93591"/>
    <lineage>
        <taxon>Eukaryota</taxon>
        <taxon>Fungi</taxon>
        <taxon>Dikarya</taxon>
        <taxon>Ascomycota</taxon>
        <taxon>Pezizomycotina</taxon>
        <taxon>Sordariomycetes</taxon>
        <taxon>Hypocreomycetidae</taxon>
        <taxon>Hypocreales</taxon>
        <taxon>Cordycipitaceae</taxon>
        <taxon>Zarea</taxon>
    </lineage>
</organism>
<accession>A0ACC1MS49</accession>
<gene>
    <name evidence="1" type="ORF">NQ176_g8631</name>
</gene>
<evidence type="ECO:0000313" key="1">
    <source>
        <dbReference type="EMBL" id="KAJ2969499.1"/>
    </source>
</evidence>
<dbReference type="Proteomes" id="UP001143910">
    <property type="component" value="Unassembled WGS sequence"/>
</dbReference>
<sequence length="203" mass="22846">MRRFGRERVLDELMNILLAGRDTTASLLSNLFFMLAKHPPIWERLRQEVSGLDGRAPSYEELRGLEYVQCCLSESRGSLRHGPPLGGGPDGLSPVFVRKGTLVSYNIHAMHRRQDIYGADATVFQPERWCDPGLRPRWGYLPFNGGPRVCLGQRYALTEAGYVLVRMVQHFQRLESRDPGPWVESLALTLCSHNGTKVSLVPG</sequence>
<evidence type="ECO:0000313" key="2">
    <source>
        <dbReference type="Proteomes" id="UP001143910"/>
    </source>
</evidence>